<proteinExistence type="predicted"/>
<evidence type="ECO:0000313" key="2">
    <source>
        <dbReference type="EMBL" id="NGP88477.1"/>
    </source>
</evidence>
<dbReference type="EMBL" id="JAALLS010000010">
    <property type="protein sequence ID" value="NGP88477.1"/>
    <property type="molecule type" value="Genomic_DNA"/>
</dbReference>
<dbReference type="Pfam" id="PF14534">
    <property type="entry name" value="DUF4440"/>
    <property type="match status" value="1"/>
</dbReference>
<sequence>MNIKYFIAVFVFLFGITNLGFGQSVNQEVTKAIQQNFEQMGSAMANGNAKKLAQHFTEDALLKFPGQPPITGRKGIEEAHEKMIEEGIGVKPSTTEVQTFGDMAYEIGTYKLISVESETVIDHGDYSTIWKKKNDEWKIHRDIISSIKPQKSSTKQ</sequence>
<reference evidence="2 3" key="1">
    <citation type="submission" date="2020-02" db="EMBL/GenBank/DDBJ databases">
        <title>Aliifodinibius halophilus 2W32, complete genome.</title>
        <authorList>
            <person name="Li Y."/>
            <person name="Wu S."/>
        </authorList>
    </citation>
    <scope>NUCLEOTIDE SEQUENCE [LARGE SCALE GENOMIC DNA]</scope>
    <source>
        <strain evidence="2 3">2W32</strain>
    </source>
</reference>
<dbReference type="RefSeq" id="WP_165268246.1">
    <property type="nucleotide sequence ID" value="NZ_JAALLS010000010.1"/>
</dbReference>
<dbReference type="InterPro" id="IPR032710">
    <property type="entry name" value="NTF2-like_dom_sf"/>
</dbReference>
<dbReference type="SUPFAM" id="SSF54427">
    <property type="entry name" value="NTF2-like"/>
    <property type="match status" value="1"/>
</dbReference>
<keyword evidence="3" id="KW-1185">Reference proteome</keyword>
<evidence type="ECO:0000259" key="1">
    <source>
        <dbReference type="Pfam" id="PF14534"/>
    </source>
</evidence>
<dbReference type="NCBIfam" id="TIGR02246">
    <property type="entry name" value="SgcJ/EcaC family oxidoreductase"/>
    <property type="match status" value="1"/>
</dbReference>
<dbReference type="InterPro" id="IPR011944">
    <property type="entry name" value="Steroid_delta5-4_isomerase"/>
</dbReference>
<dbReference type="Gene3D" id="3.10.450.50">
    <property type="match status" value="1"/>
</dbReference>
<organism evidence="2 3">
    <name type="scientific">Fodinibius halophilus</name>
    <dbReference type="NCBI Taxonomy" id="1736908"/>
    <lineage>
        <taxon>Bacteria</taxon>
        <taxon>Pseudomonadati</taxon>
        <taxon>Balneolota</taxon>
        <taxon>Balneolia</taxon>
        <taxon>Balneolales</taxon>
        <taxon>Balneolaceae</taxon>
        <taxon>Fodinibius</taxon>
    </lineage>
</organism>
<dbReference type="InterPro" id="IPR027843">
    <property type="entry name" value="DUF4440"/>
</dbReference>
<gene>
    <name evidence="2" type="ORF">G3569_08925</name>
</gene>
<name>A0A6M1T339_9BACT</name>
<comment type="caution">
    <text evidence="2">The sequence shown here is derived from an EMBL/GenBank/DDBJ whole genome shotgun (WGS) entry which is preliminary data.</text>
</comment>
<evidence type="ECO:0000313" key="3">
    <source>
        <dbReference type="Proteomes" id="UP000479132"/>
    </source>
</evidence>
<feature type="domain" description="DUF4440" evidence="1">
    <location>
        <begin position="33"/>
        <end position="139"/>
    </location>
</feature>
<protein>
    <submittedName>
        <fullName evidence="2">Nuclear transport factor 2 family protein</fullName>
    </submittedName>
</protein>
<accession>A0A6M1T339</accession>
<dbReference type="AlphaFoldDB" id="A0A6M1T339"/>
<dbReference type="Proteomes" id="UP000479132">
    <property type="component" value="Unassembled WGS sequence"/>
</dbReference>